<dbReference type="EMBL" id="JARJCW010000001">
    <property type="protein sequence ID" value="KAJ7230252.1"/>
    <property type="molecule type" value="Genomic_DNA"/>
</dbReference>
<gene>
    <name evidence="3" type="ORF">GGX14DRAFT_410269</name>
</gene>
<feature type="compositionally biased region" description="Basic and acidic residues" evidence="1">
    <location>
        <begin position="43"/>
        <end position="53"/>
    </location>
</feature>
<dbReference type="Gene3D" id="3.40.50.11350">
    <property type="match status" value="1"/>
</dbReference>
<keyword evidence="2" id="KW-0472">Membrane</keyword>
<feature type="transmembrane region" description="Helical" evidence="2">
    <location>
        <begin position="12"/>
        <end position="30"/>
    </location>
</feature>
<evidence type="ECO:0000313" key="3">
    <source>
        <dbReference type="EMBL" id="KAJ7230252.1"/>
    </source>
</evidence>
<evidence type="ECO:0000313" key="4">
    <source>
        <dbReference type="Proteomes" id="UP001219525"/>
    </source>
</evidence>
<dbReference type="AlphaFoldDB" id="A0AAD6YV66"/>
<evidence type="ECO:0000256" key="1">
    <source>
        <dbReference type="SAM" id="MobiDB-lite"/>
    </source>
</evidence>
<name>A0AAD6YV66_9AGAR</name>
<protein>
    <submittedName>
        <fullName evidence="3">Uncharacterized protein</fullName>
    </submittedName>
</protein>
<dbReference type="Proteomes" id="UP001219525">
    <property type="component" value="Unassembled WGS sequence"/>
</dbReference>
<accession>A0AAD6YV66</accession>
<keyword evidence="2" id="KW-1133">Transmembrane helix</keyword>
<evidence type="ECO:0000256" key="2">
    <source>
        <dbReference type="SAM" id="Phobius"/>
    </source>
</evidence>
<comment type="caution">
    <text evidence="3">The sequence shown here is derived from an EMBL/GenBank/DDBJ whole genome shotgun (WGS) entry which is preliminary data.</text>
</comment>
<keyword evidence="2" id="KW-0812">Transmembrane</keyword>
<proteinExistence type="predicted"/>
<organism evidence="3 4">
    <name type="scientific">Mycena pura</name>
    <dbReference type="NCBI Taxonomy" id="153505"/>
    <lineage>
        <taxon>Eukaryota</taxon>
        <taxon>Fungi</taxon>
        <taxon>Dikarya</taxon>
        <taxon>Basidiomycota</taxon>
        <taxon>Agaricomycotina</taxon>
        <taxon>Agaricomycetes</taxon>
        <taxon>Agaricomycetidae</taxon>
        <taxon>Agaricales</taxon>
        <taxon>Marasmiineae</taxon>
        <taxon>Mycenaceae</taxon>
        <taxon>Mycena</taxon>
    </lineage>
</organism>
<keyword evidence="4" id="KW-1185">Reference proteome</keyword>
<sequence length="471" mass="52716">MRTTLAPLLSGRYTILVAFLSAAVLCAFLIQDDRIRFTREDSWPRRAEGEAGSRPDAVADPLHPSASVYGSPTPSYKGSCQTPSPISRLIPVSDNLRPDTKYITSWGGNAGWTIMKLVYLGLLTDRVSVLPLHTSTHLPGEGPPLMVSEVFDLPRLRMALGKPVLEWQDVKQANSSVLDDIGCWDVWSTVGGDKGPRPSSVTQKLNLDISYTKTPFWIKLYPDQKHDLHSTFWSLAALDSPTARAESLVGTQALPSPQHQLSLPPDEQLLCYDYLYYAVSSQPPEIGSEYSPVWRDVGQHMHWTPRLERLADEYVRQALGIDTEDPIPPYISVHARHSDFEAFCPPHLPPHECFASLPTLARRVDEVKAEILERKGVEVAHVLVTSDERNQTWWDRVVEMGWRPADHARFNTEEVHGVWYPVLLDSVILSRGIGLVGTDGSTLSILASRRVQTWNDGSVRFVQRRNGMEAN</sequence>
<feature type="region of interest" description="Disordered" evidence="1">
    <location>
        <begin position="43"/>
        <end position="64"/>
    </location>
</feature>
<dbReference type="CDD" id="cd11296">
    <property type="entry name" value="O-FucT_like"/>
    <property type="match status" value="1"/>
</dbReference>
<reference evidence="3" key="1">
    <citation type="submission" date="2023-03" db="EMBL/GenBank/DDBJ databases">
        <title>Massive genome expansion in bonnet fungi (Mycena s.s.) driven by repeated elements and novel gene families across ecological guilds.</title>
        <authorList>
            <consortium name="Lawrence Berkeley National Laboratory"/>
            <person name="Harder C.B."/>
            <person name="Miyauchi S."/>
            <person name="Viragh M."/>
            <person name="Kuo A."/>
            <person name="Thoen E."/>
            <person name="Andreopoulos B."/>
            <person name="Lu D."/>
            <person name="Skrede I."/>
            <person name="Drula E."/>
            <person name="Henrissat B."/>
            <person name="Morin E."/>
            <person name="Kohler A."/>
            <person name="Barry K."/>
            <person name="LaButti K."/>
            <person name="Morin E."/>
            <person name="Salamov A."/>
            <person name="Lipzen A."/>
            <person name="Mereny Z."/>
            <person name="Hegedus B."/>
            <person name="Baldrian P."/>
            <person name="Stursova M."/>
            <person name="Weitz H."/>
            <person name="Taylor A."/>
            <person name="Grigoriev I.V."/>
            <person name="Nagy L.G."/>
            <person name="Martin F."/>
            <person name="Kauserud H."/>
        </authorList>
    </citation>
    <scope>NUCLEOTIDE SEQUENCE</scope>
    <source>
        <strain evidence="3">9144</strain>
    </source>
</reference>